<dbReference type="InterPro" id="IPR017744">
    <property type="entry name" value="BcsG"/>
</dbReference>
<dbReference type="EMBL" id="WKLC01000535">
    <property type="protein sequence ID" value="MSE15999.1"/>
    <property type="molecule type" value="Genomic_DNA"/>
</dbReference>
<dbReference type="AlphaFoldDB" id="A0A7X2MMK8"/>
<name>A0A7X2MMK8_ENTAG</name>
<dbReference type="Proteomes" id="UP000461948">
    <property type="component" value="Unassembled WGS sequence"/>
</dbReference>
<dbReference type="Pfam" id="PF11658">
    <property type="entry name" value="CBP_BcsG"/>
    <property type="match status" value="1"/>
</dbReference>
<proteinExistence type="predicted"/>
<comment type="caution">
    <text evidence="1">The sequence shown here is derived from an EMBL/GenBank/DDBJ whole genome shotgun (WGS) entry which is preliminary data.</text>
</comment>
<accession>A0A7X2MMK8</accession>
<reference evidence="1 2" key="1">
    <citation type="submission" date="2019-11" db="EMBL/GenBank/DDBJ databases">
        <title>Draft Genome Sequence of Plant Growth-Promoting Rhizosphere-Associated Bacteria.</title>
        <authorList>
            <person name="Vasilyev I.Y."/>
            <person name="Radchenko V."/>
            <person name="Ilnitskaya E.V."/>
        </authorList>
    </citation>
    <scope>NUCLEOTIDE SEQUENCE [LARGE SCALE GENOMIC DNA]</scope>
    <source>
        <strain evidence="1 2">VRA_MhP_f</strain>
    </source>
</reference>
<organism evidence="1 2">
    <name type="scientific">Enterobacter agglomerans</name>
    <name type="common">Erwinia herbicola</name>
    <name type="synonym">Pantoea agglomerans</name>
    <dbReference type="NCBI Taxonomy" id="549"/>
    <lineage>
        <taxon>Bacteria</taxon>
        <taxon>Pseudomonadati</taxon>
        <taxon>Pseudomonadota</taxon>
        <taxon>Gammaproteobacteria</taxon>
        <taxon>Enterobacterales</taxon>
        <taxon>Erwiniaceae</taxon>
        <taxon>Pantoea</taxon>
        <taxon>Pantoea agglomerans group</taxon>
    </lineage>
</organism>
<sequence length="139" mass="15068">LDAFMTQLEKSGRRVMVLVVPEHGAALQGDKMQMSGLRDIPSPDITHVPVGIKFVGMKAPHQAQPLNIDAPTSLLALSEIVSRVVDGQVFNAPNVNMSVLTDKLPQTPVVSENDGAVVIMYQGKPWIRLNGGDWVAYPQ</sequence>
<evidence type="ECO:0000313" key="1">
    <source>
        <dbReference type="EMBL" id="MSE15999.1"/>
    </source>
</evidence>
<gene>
    <name evidence="1" type="primary">bcsG</name>
    <name evidence="1" type="ORF">GKC49_13000</name>
</gene>
<evidence type="ECO:0000313" key="2">
    <source>
        <dbReference type="Proteomes" id="UP000461948"/>
    </source>
</evidence>
<feature type="non-terminal residue" evidence="1">
    <location>
        <position position="1"/>
    </location>
</feature>
<protein>
    <submittedName>
        <fullName evidence="1">Cellulose biosynthesis protein BcsG</fullName>
    </submittedName>
</protein>